<dbReference type="Pfam" id="PF07715">
    <property type="entry name" value="Plug"/>
    <property type="match status" value="1"/>
</dbReference>
<keyword evidence="5" id="KW-0472">Membrane</keyword>
<dbReference type="InterPro" id="IPR012910">
    <property type="entry name" value="Plug_dom"/>
</dbReference>
<feature type="domain" description="TonB-dependent receptor plug" evidence="9">
    <location>
        <begin position="114"/>
        <end position="222"/>
    </location>
</feature>
<dbReference type="InterPro" id="IPR008969">
    <property type="entry name" value="CarboxyPept-like_regulatory"/>
</dbReference>
<gene>
    <name evidence="10" type="primary">susC_68</name>
    <name evidence="10" type="ORF">SDC9_43581</name>
</gene>
<evidence type="ECO:0000256" key="2">
    <source>
        <dbReference type="ARBA" id="ARBA00022448"/>
    </source>
</evidence>
<dbReference type="SUPFAM" id="SSF56935">
    <property type="entry name" value="Porins"/>
    <property type="match status" value="1"/>
</dbReference>
<dbReference type="Gene3D" id="2.40.170.20">
    <property type="entry name" value="TonB-dependent receptor, beta-barrel domain"/>
    <property type="match status" value="1"/>
</dbReference>
<dbReference type="InterPro" id="IPR036942">
    <property type="entry name" value="Beta-barrel_TonB_sf"/>
</dbReference>
<evidence type="ECO:0000256" key="5">
    <source>
        <dbReference type="ARBA" id="ARBA00023136"/>
    </source>
</evidence>
<dbReference type="Gene3D" id="2.170.130.10">
    <property type="entry name" value="TonB-dependent receptor, plug domain"/>
    <property type="match status" value="1"/>
</dbReference>
<feature type="domain" description="TonB-dependent receptor-like beta-barrel" evidence="8">
    <location>
        <begin position="421"/>
        <end position="983"/>
    </location>
</feature>
<dbReference type="InterPro" id="IPR023997">
    <property type="entry name" value="TonB-dep_OMP_SusC/RagA_CS"/>
</dbReference>
<dbReference type="NCBIfam" id="TIGR04056">
    <property type="entry name" value="OMP_RagA_SusC"/>
    <property type="match status" value="1"/>
</dbReference>
<dbReference type="FunFam" id="2.170.130.10:FF:000008">
    <property type="entry name" value="SusC/RagA family TonB-linked outer membrane protein"/>
    <property type="match status" value="1"/>
</dbReference>
<accession>A0A644W1S8</accession>
<proteinExistence type="predicted"/>
<evidence type="ECO:0000256" key="6">
    <source>
        <dbReference type="ARBA" id="ARBA00023237"/>
    </source>
</evidence>
<keyword evidence="4" id="KW-0798">TonB box</keyword>
<dbReference type="InterPro" id="IPR023996">
    <property type="entry name" value="TonB-dep_OMP_SusC/RagA"/>
</dbReference>
<dbReference type="Gene3D" id="2.60.40.1120">
    <property type="entry name" value="Carboxypeptidase-like, regulatory domain"/>
    <property type="match status" value="1"/>
</dbReference>
<dbReference type="SUPFAM" id="SSF49464">
    <property type="entry name" value="Carboxypeptidase regulatory domain-like"/>
    <property type="match status" value="1"/>
</dbReference>
<dbReference type="InterPro" id="IPR037066">
    <property type="entry name" value="Plug_dom_sf"/>
</dbReference>
<comment type="subcellular location">
    <subcellularLocation>
        <location evidence="1">Cell outer membrane</location>
        <topology evidence="1">Multi-pass membrane protein</topology>
    </subcellularLocation>
</comment>
<keyword evidence="6" id="KW-0998">Cell outer membrane</keyword>
<feature type="compositionally biased region" description="Polar residues" evidence="7">
    <location>
        <begin position="919"/>
        <end position="938"/>
    </location>
</feature>
<keyword evidence="2" id="KW-0813">Transport</keyword>
<evidence type="ECO:0000256" key="4">
    <source>
        <dbReference type="ARBA" id="ARBA00023077"/>
    </source>
</evidence>
<dbReference type="NCBIfam" id="TIGR04057">
    <property type="entry name" value="SusC_RagA_signa"/>
    <property type="match status" value="1"/>
</dbReference>
<dbReference type="Pfam" id="PF00593">
    <property type="entry name" value="TonB_dep_Rec_b-barrel"/>
    <property type="match status" value="1"/>
</dbReference>
<name>A0A644W1S8_9ZZZZ</name>
<evidence type="ECO:0000256" key="1">
    <source>
        <dbReference type="ARBA" id="ARBA00004571"/>
    </source>
</evidence>
<evidence type="ECO:0000313" key="10">
    <source>
        <dbReference type="EMBL" id="MPL97390.1"/>
    </source>
</evidence>
<dbReference type="AlphaFoldDB" id="A0A644W1S8"/>
<evidence type="ECO:0000256" key="7">
    <source>
        <dbReference type="SAM" id="MobiDB-lite"/>
    </source>
</evidence>
<evidence type="ECO:0000259" key="8">
    <source>
        <dbReference type="Pfam" id="PF00593"/>
    </source>
</evidence>
<dbReference type="Pfam" id="PF13715">
    <property type="entry name" value="CarbopepD_reg_2"/>
    <property type="match status" value="1"/>
</dbReference>
<reference evidence="10" key="1">
    <citation type="submission" date="2019-08" db="EMBL/GenBank/DDBJ databases">
        <authorList>
            <person name="Kucharzyk K."/>
            <person name="Murdoch R.W."/>
            <person name="Higgins S."/>
            <person name="Loffler F."/>
        </authorList>
    </citation>
    <scope>NUCLEOTIDE SEQUENCE</scope>
</reference>
<dbReference type="InterPro" id="IPR000531">
    <property type="entry name" value="Beta-barrel_TonB"/>
</dbReference>
<feature type="region of interest" description="Disordered" evidence="7">
    <location>
        <begin position="917"/>
        <end position="938"/>
    </location>
</feature>
<dbReference type="PROSITE" id="PS52016">
    <property type="entry name" value="TONB_DEPENDENT_REC_3"/>
    <property type="match status" value="1"/>
</dbReference>
<dbReference type="EMBL" id="VSSQ01000553">
    <property type="protein sequence ID" value="MPL97390.1"/>
    <property type="molecule type" value="Genomic_DNA"/>
</dbReference>
<comment type="caution">
    <text evidence="10">The sequence shown here is derived from an EMBL/GenBank/DDBJ whole genome shotgun (WGS) entry which is preliminary data.</text>
</comment>
<evidence type="ECO:0000256" key="3">
    <source>
        <dbReference type="ARBA" id="ARBA00022692"/>
    </source>
</evidence>
<protein>
    <submittedName>
        <fullName evidence="10">TonB-dependent receptor SusC</fullName>
    </submittedName>
</protein>
<dbReference type="GO" id="GO:0009279">
    <property type="term" value="C:cell outer membrane"/>
    <property type="evidence" value="ECO:0007669"/>
    <property type="project" value="UniProtKB-SubCell"/>
</dbReference>
<evidence type="ECO:0000259" key="9">
    <source>
        <dbReference type="Pfam" id="PF07715"/>
    </source>
</evidence>
<keyword evidence="3" id="KW-0812">Transmembrane</keyword>
<dbReference type="InterPro" id="IPR039426">
    <property type="entry name" value="TonB-dep_rcpt-like"/>
</dbReference>
<sequence>MKKLILLLTIILSAGTMLAQQLVQGTVTDAKTGETLIGVTVQIKGTTTGTITDIEGRYRLESDRLNASSVIVFSYIGYKTVEETLGSRALVNIRMQVEQTMLDEVVVIGYGTAKKRNVLGAVTRVDNTELTRMPVAGVDQALQGRAAGVQVTQNTGAPGEGVAVRIRGTGSINSSNAPLYIVDGIATADALKILAPGDIENITVLKDASAAAIYGSRANNGVVLITTKKGKAGKTTVTYRGQTGIQQAVRLTPMVNTKDYVTIYNEAAVNDNKYLPAGLQRSLISAEDAARFSDINYVDELLQTAPVNSHEFSVSGGNEKTNYLLSASFYDQRGIIKNTGYTRGTARLDVTTEASPWLTVGVSMLAGLSNNDIIGSSGDGYGGNGGSVVRYAFFRNPAIPVQFEDGTYVDRPAEYFGAQVFDSYLGDGYNPIGMAVFNDNNRKDDSYLGKAFLTAAISDKLKFTTNVGMDYRNTTSRRFNPTWGTLNRINAKNSLSVGNERMANWTVNNLLNYETTFGEKHNFSAMAGFEAIRNQGKGLYSSDMDFPVQQEELIFIGNGLGEKITSQSEYSSTLASFFGRVNYEYNGRYYFSGTIRRDGSSRFTGDNKWGTFFSASAGWILKEEDFLKDVDWLQNLKLRAGYGAIGNQDVGLYAYSDRISPYFNYPFGGVPASGYAQTSLGNEKLKWETSYQYNAGIDAEIWKGALAFSVDYFYKVTADMLVKAPNPPSTGNADAAWINSGSVLNTGVELEAIYRKNKKDWGYSVGGNVAFLHNEVLELDAPLFGGRVESGIFATRTEVGQPIGAFYLLEMEGIFQNETEVLLSALPEGGNIRPGDVKFKDQNGDGVIDNNDRVFMGSAIPKFTTGINLNAYYKAFDINLFFQGAFGHKIYMQVNQDIEGFYRGFTVTQRYFDERWTGEGTSNTQPRPAWTAKSNNARPSSRFLEDGSYMRLKNLQVGYTFSNNLLDRLKMAKARVYLSGTNLLTFTAYPGLDPEMTVSDNSKEEGDRANGIDWGTYPSAMTIMLGIDITF</sequence>
<organism evidence="10">
    <name type="scientific">bioreactor metagenome</name>
    <dbReference type="NCBI Taxonomy" id="1076179"/>
    <lineage>
        <taxon>unclassified sequences</taxon>
        <taxon>metagenomes</taxon>
        <taxon>ecological metagenomes</taxon>
    </lineage>
</organism>
<keyword evidence="10" id="KW-0675">Receptor</keyword>